<feature type="compositionally biased region" description="Basic and acidic residues" evidence="7">
    <location>
        <begin position="1072"/>
        <end position="1083"/>
    </location>
</feature>
<feature type="compositionally biased region" description="Basic and acidic residues" evidence="7">
    <location>
        <begin position="897"/>
        <end position="943"/>
    </location>
</feature>
<dbReference type="InterPro" id="IPR006788">
    <property type="entry name" value="Myrip/Melanophilin"/>
</dbReference>
<feature type="compositionally biased region" description="Basic and acidic residues" evidence="7">
    <location>
        <begin position="1091"/>
        <end position="1130"/>
    </location>
</feature>
<keyword evidence="5" id="KW-0862">Zinc</keyword>
<evidence type="ECO:0000256" key="3">
    <source>
        <dbReference type="ARBA" id="ARBA00022723"/>
    </source>
</evidence>
<dbReference type="InterPro" id="IPR013083">
    <property type="entry name" value="Znf_RING/FYVE/PHD"/>
</dbReference>
<evidence type="ECO:0000256" key="6">
    <source>
        <dbReference type="SAM" id="Coils"/>
    </source>
</evidence>
<feature type="domain" description="RabBD" evidence="8">
    <location>
        <begin position="4"/>
        <end position="124"/>
    </location>
</feature>
<feature type="compositionally biased region" description="Basic and acidic residues" evidence="7">
    <location>
        <begin position="583"/>
        <end position="599"/>
    </location>
</feature>
<dbReference type="Gene3D" id="3.30.40.10">
    <property type="entry name" value="Zinc/RING finger domain, C3HC4 (zinc finger)"/>
    <property type="match status" value="1"/>
</dbReference>
<keyword evidence="6" id="KW-0175">Coiled coil</keyword>
<dbReference type="GO" id="GO:0017022">
    <property type="term" value="F:myosin binding"/>
    <property type="evidence" value="ECO:0007669"/>
    <property type="project" value="TreeGrafter"/>
</dbReference>
<dbReference type="InterPro" id="IPR011011">
    <property type="entry name" value="Znf_FYVE_PHD"/>
</dbReference>
<feature type="compositionally biased region" description="Basic and acidic residues" evidence="7">
    <location>
        <begin position="652"/>
        <end position="662"/>
    </location>
</feature>
<dbReference type="PANTHER" id="PTHR14555">
    <property type="entry name" value="MYELIN-ASSOCIATED OLIGODENDROCYTIC BASIC PROTEIN MOBP -RELATED"/>
    <property type="match status" value="1"/>
</dbReference>
<feature type="coiled-coil region" evidence="6">
    <location>
        <begin position="22"/>
        <end position="49"/>
    </location>
</feature>
<dbReference type="GO" id="GO:0003779">
    <property type="term" value="F:actin binding"/>
    <property type="evidence" value="ECO:0007669"/>
    <property type="project" value="TreeGrafter"/>
</dbReference>
<dbReference type="InterPro" id="IPR051745">
    <property type="entry name" value="Intracell_Transport_Effector"/>
</dbReference>
<feature type="compositionally biased region" description="Basic and acidic residues" evidence="7">
    <location>
        <begin position="748"/>
        <end position="763"/>
    </location>
</feature>
<dbReference type="Proteomes" id="UP000465112">
    <property type="component" value="Chromosome 11"/>
</dbReference>
<comment type="caution">
    <text evidence="9">The sequence shown here is derived from an EMBL/GenBank/DDBJ whole genome shotgun (WGS) entry which is preliminary data.</text>
</comment>
<dbReference type="InterPro" id="IPR010911">
    <property type="entry name" value="Rab_BD"/>
</dbReference>
<evidence type="ECO:0000256" key="5">
    <source>
        <dbReference type="ARBA" id="ARBA00022833"/>
    </source>
</evidence>
<keyword evidence="3" id="KW-0479">Metal-binding</keyword>
<dbReference type="SUPFAM" id="SSF57903">
    <property type="entry name" value="FYVE/PHD zinc finger"/>
    <property type="match status" value="1"/>
</dbReference>
<evidence type="ECO:0000313" key="10">
    <source>
        <dbReference type="Proteomes" id="UP000465112"/>
    </source>
</evidence>
<feature type="region of interest" description="Disordered" evidence="7">
    <location>
        <begin position="651"/>
        <end position="679"/>
    </location>
</feature>
<gene>
    <name evidence="9" type="ORF">PFLUV_G00134240</name>
</gene>
<feature type="region of interest" description="Disordered" evidence="7">
    <location>
        <begin position="1352"/>
        <end position="1374"/>
    </location>
</feature>
<dbReference type="PANTHER" id="PTHR14555:SF6">
    <property type="entry name" value="RAB EFFECTOR MYRIP"/>
    <property type="match status" value="1"/>
</dbReference>
<feature type="compositionally biased region" description="Basic residues" evidence="7">
    <location>
        <begin position="505"/>
        <end position="515"/>
    </location>
</feature>
<evidence type="ECO:0000259" key="8">
    <source>
        <dbReference type="PROSITE" id="PS50916"/>
    </source>
</evidence>
<evidence type="ECO:0000256" key="1">
    <source>
        <dbReference type="ARBA" id="ARBA00004556"/>
    </source>
</evidence>
<evidence type="ECO:0000256" key="2">
    <source>
        <dbReference type="ARBA" id="ARBA00022490"/>
    </source>
</evidence>
<evidence type="ECO:0000256" key="7">
    <source>
        <dbReference type="SAM" id="MobiDB-lite"/>
    </source>
</evidence>
<dbReference type="GO" id="GO:0008270">
    <property type="term" value="F:zinc ion binding"/>
    <property type="evidence" value="ECO:0007669"/>
    <property type="project" value="UniProtKB-KW"/>
</dbReference>
<dbReference type="Pfam" id="PF04698">
    <property type="entry name" value="Rab_eff_C"/>
    <property type="match status" value="2"/>
</dbReference>
<proteinExistence type="predicted"/>
<organism evidence="9 10">
    <name type="scientific">Perca fluviatilis</name>
    <name type="common">European perch</name>
    <dbReference type="NCBI Taxonomy" id="8168"/>
    <lineage>
        <taxon>Eukaryota</taxon>
        <taxon>Metazoa</taxon>
        <taxon>Chordata</taxon>
        <taxon>Craniata</taxon>
        <taxon>Vertebrata</taxon>
        <taxon>Euteleostomi</taxon>
        <taxon>Actinopterygii</taxon>
        <taxon>Neopterygii</taxon>
        <taxon>Teleostei</taxon>
        <taxon>Neoteleostei</taxon>
        <taxon>Acanthomorphata</taxon>
        <taxon>Eupercaria</taxon>
        <taxon>Perciformes</taxon>
        <taxon>Percoidei</taxon>
        <taxon>Percidae</taxon>
        <taxon>Percinae</taxon>
        <taxon>Perca</taxon>
    </lineage>
</organism>
<dbReference type="GO" id="GO:0006886">
    <property type="term" value="P:intracellular protein transport"/>
    <property type="evidence" value="ECO:0007669"/>
    <property type="project" value="InterPro"/>
</dbReference>
<dbReference type="InterPro" id="IPR041282">
    <property type="entry name" value="FYVE_2"/>
</dbReference>
<dbReference type="Pfam" id="PF02318">
    <property type="entry name" value="FYVE_2"/>
    <property type="match status" value="1"/>
</dbReference>
<name>A0A6A5EX92_PERFL</name>
<reference evidence="9 10" key="1">
    <citation type="submission" date="2019-06" db="EMBL/GenBank/DDBJ databases">
        <title>A chromosome-scale genome assembly of the European perch, Perca fluviatilis.</title>
        <authorList>
            <person name="Roques C."/>
            <person name="Zahm M."/>
            <person name="Cabau C."/>
            <person name="Klopp C."/>
            <person name="Bouchez O."/>
            <person name="Donnadieu C."/>
            <person name="Kuhl H."/>
            <person name="Gislard M."/>
            <person name="Guendouz S."/>
            <person name="Journot L."/>
            <person name="Haffray P."/>
            <person name="Bestin A."/>
            <person name="Morvezen R."/>
            <person name="Feron R."/>
            <person name="Wen M."/>
            <person name="Jouanno E."/>
            <person name="Herpin A."/>
            <person name="Schartl M."/>
            <person name="Postlethwait J."/>
            <person name="Schaerlinger B."/>
            <person name="Chardard D."/>
            <person name="Lecocq T."/>
            <person name="Poncet C."/>
            <person name="Jaffrelo L."/>
            <person name="Lampietro C."/>
            <person name="Guiguen Y."/>
        </authorList>
    </citation>
    <scope>NUCLEOTIDE SEQUENCE [LARGE SCALE GENOMIC DNA]</scope>
    <source>
        <tissue evidence="9">Blood</tissue>
    </source>
</reference>
<feature type="compositionally biased region" description="Basic and acidic residues" evidence="7">
    <location>
        <begin position="1140"/>
        <end position="1155"/>
    </location>
</feature>
<sequence length="1374" mass="156326">MGRKLDLSGLTDNEAEHVLQVVQRDMRLRKKEEERLSELKQELDEEGSRCLLLSRQRCFNQRCCIRCCSPFTFLLNTKRQCHDCHYNVCKACRVYNKQDKAWLCSACQKSRLLKTQSLEWFYTNVKTRFKRFGSAKVLKTLYRKHLAEHSVLSELTEGSTYEESICNEGSICGSDSTFYRQSEEHSMAETLTVALRVAEEAVDEAISKAESDTANQEKQNEAHYLREHRGELIEELAKTIVQKIISTRKALAEMRAEYDQDWPLEHNTDLYHHHKSDCDQASSSLKHQPGLWRSHSAFSLLDNDPPGLIQDSSQALKKDGGGLAMSTWKSVDRLDNTGVSSVLKSPDGNWIALQSAQLSRPSLLTRRKSLVFSALERESEVVSAYEGMGSDLETKPDPDRSWGAVLQEIHRKMTDSNSNLQDTRDRIPSPLMGRRGSRDDLFSDSEGNWKPNTPVLALFKRKVPAEIRRPSSSLRTSIIDVNFNVERAGLEEESKVAAEPDVGKVRRSRRKKRSKKELSSVLDYSNKDNHLQHPSDAATPEPFHLEGDMTGHGTNQIEQEYTLKLHPLAGRVSESSTGEEEVRDAGNDGQREEKRRGSEDRDEEDERLWRMEIDLDEKRTEEEKDVDDKEMKYRLFRLIAQSTLTYFSSTDELDKAGQSKEEWEGDRDEDMDQKVKKTDGLSSKLCQLEKEVRANQFSSTEDELDRVGIIDEEKKKTGEEEEDLAVKVCRLANQANATQFSSTEDELDRAGRGEEGKEAIDEEKLWKLEAEKDAHAAQLRDLASLVSASQFSSTEDELDRVGENEVEVEQEVNEVGIKREEAVGKNRERRESFGDLDVTMFDLRYEIEERKTESSDEKVEVVQQDQTEVEEHIHCMEERVTDENERMVKGHICEEVEVMKEDKAKKAKETEERQEMESLQAEKTEEILSLHETKVQQEKWPDKEEGEERQEEEKIRESKGSQDTADSDEEDAEFHRIISSMLMMTLDDMQVETSKDEAAENGSINIEPEEVETDENVKIGFENGFEETAVDAQSTNESEETESAKGVQSQDDNLMPESAVRERPGENVCEQIRGDISRKKESGDATGKNDNQQEKYADAQEKRPLAIKETRKDHDEQEDRKVTTEWKMIETQEDTAEGAFENKETDIRLEETKEENADDMEQSSISSLKEGLLSPEEIQSGSDMELYKTIEFISTLLEQRYTAVSLRSITTEVLKVLNATEELLLQGVEGGDGPRLSSTLLPPNTDPKKLDEQFSRLEENVYVAAGEVYSLEAELSDLEECARGICSGTSDMELSFLEEQIASAAAKVQQSELQTCDISARIAALKSAGLNVDPQQSRFAKTKTIPVTPVTVDSSRQLRRRLPAPPVKEDKKET</sequence>
<evidence type="ECO:0000256" key="4">
    <source>
        <dbReference type="ARBA" id="ARBA00022771"/>
    </source>
</evidence>
<keyword evidence="2" id="KW-0963">Cytoplasm</keyword>
<feature type="compositionally biased region" description="Basic and acidic residues" evidence="7">
    <location>
        <begin position="951"/>
        <end position="960"/>
    </location>
</feature>
<dbReference type="GO" id="GO:0048471">
    <property type="term" value="C:perinuclear region of cytoplasm"/>
    <property type="evidence" value="ECO:0007669"/>
    <property type="project" value="UniProtKB-SubCell"/>
</dbReference>
<dbReference type="GO" id="GO:0030864">
    <property type="term" value="C:cortical actin cytoskeleton"/>
    <property type="evidence" value="ECO:0007669"/>
    <property type="project" value="TreeGrafter"/>
</dbReference>
<dbReference type="EMBL" id="VHII01000011">
    <property type="protein sequence ID" value="KAF1383668.1"/>
    <property type="molecule type" value="Genomic_DNA"/>
</dbReference>
<dbReference type="GO" id="GO:0031267">
    <property type="term" value="F:small GTPase binding"/>
    <property type="evidence" value="ECO:0007669"/>
    <property type="project" value="InterPro"/>
</dbReference>
<dbReference type="OrthoDB" id="10072397at2759"/>
<keyword evidence="4" id="KW-0863">Zinc-finger</keyword>
<accession>A0A6A5EX92</accession>
<keyword evidence="10" id="KW-1185">Reference proteome</keyword>
<feature type="region of interest" description="Disordered" evidence="7">
    <location>
        <begin position="738"/>
        <end position="763"/>
    </location>
</feature>
<feature type="region of interest" description="Disordered" evidence="7">
    <location>
        <begin position="897"/>
        <end position="976"/>
    </location>
</feature>
<dbReference type="PROSITE" id="PS50916">
    <property type="entry name" value="RABBD"/>
    <property type="match status" value="1"/>
</dbReference>
<feature type="region of interest" description="Disordered" evidence="7">
    <location>
        <begin position="499"/>
        <end position="552"/>
    </location>
</feature>
<dbReference type="FunFam" id="3.30.40.10:FF:000018">
    <property type="entry name" value="Synaptotagmin-like 5, isoform CRA_a"/>
    <property type="match status" value="1"/>
</dbReference>
<feature type="region of interest" description="Disordered" evidence="7">
    <location>
        <begin position="416"/>
        <end position="446"/>
    </location>
</feature>
<comment type="subcellular location">
    <subcellularLocation>
        <location evidence="1">Cytoplasm</location>
        <location evidence="1">Perinuclear region</location>
    </subcellularLocation>
</comment>
<evidence type="ECO:0000313" key="9">
    <source>
        <dbReference type="EMBL" id="KAF1383668.1"/>
    </source>
</evidence>
<feature type="region of interest" description="Disordered" evidence="7">
    <location>
        <begin position="571"/>
        <end position="606"/>
    </location>
</feature>
<feature type="region of interest" description="Disordered" evidence="7">
    <location>
        <begin position="991"/>
        <end position="1168"/>
    </location>
</feature>
<protein>
    <recommendedName>
        <fullName evidence="8">RabBD domain-containing protein</fullName>
    </recommendedName>
</protein>